<dbReference type="PANTHER" id="PTHR34069">
    <property type="entry name" value="3-OXOACYL-[ACYL-CARRIER-PROTEIN] SYNTHASE 3"/>
    <property type="match status" value="1"/>
</dbReference>
<dbReference type="Pfam" id="PF08541">
    <property type="entry name" value="ACP_syn_III_C"/>
    <property type="match status" value="1"/>
</dbReference>
<feature type="domain" description="Beta-ketoacyl-[acyl-carrier-protein] synthase III N-terminal" evidence="11">
    <location>
        <begin position="108"/>
        <end position="186"/>
    </location>
</feature>
<keyword evidence="2 9" id="KW-0963">Cytoplasm</keyword>
<dbReference type="UniPathway" id="UPA00094"/>
<comment type="pathway">
    <text evidence="9">Lipid metabolism; fatty acid biosynthesis.</text>
</comment>
<keyword evidence="8 9" id="KW-0012">Acyltransferase</keyword>
<dbReference type="EMBL" id="MFYX01000074">
    <property type="protein sequence ID" value="OGK04233.1"/>
    <property type="molecule type" value="Genomic_DNA"/>
</dbReference>
<dbReference type="NCBIfam" id="TIGR00747">
    <property type="entry name" value="fabH"/>
    <property type="match status" value="1"/>
</dbReference>
<evidence type="ECO:0000256" key="2">
    <source>
        <dbReference type="ARBA" id="ARBA00022490"/>
    </source>
</evidence>
<evidence type="ECO:0000256" key="1">
    <source>
        <dbReference type="ARBA" id="ARBA00008642"/>
    </source>
</evidence>
<dbReference type="GO" id="GO:0044550">
    <property type="term" value="P:secondary metabolite biosynthetic process"/>
    <property type="evidence" value="ECO:0007669"/>
    <property type="project" value="TreeGrafter"/>
</dbReference>
<evidence type="ECO:0000256" key="3">
    <source>
        <dbReference type="ARBA" id="ARBA00022516"/>
    </source>
</evidence>
<proteinExistence type="inferred from homology"/>
<dbReference type="GO" id="GO:0006633">
    <property type="term" value="P:fatty acid biosynthetic process"/>
    <property type="evidence" value="ECO:0007669"/>
    <property type="project" value="UniProtKB-UniRule"/>
</dbReference>
<dbReference type="GO" id="GO:0005737">
    <property type="term" value="C:cytoplasm"/>
    <property type="evidence" value="ECO:0007669"/>
    <property type="project" value="UniProtKB-SubCell"/>
</dbReference>
<organism evidence="12 13">
    <name type="scientific">Candidatus Raymondbacteria bacterium RIFOXYD12_FULL_49_13</name>
    <dbReference type="NCBI Taxonomy" id="1817890"/>
    <lineage>
        <taxon>Bacteria</taxon>
        <taxon>Raymondiibacteriota</taxon>
    </lineage>
</organism>
<evidence type="ECO:0000256" key="7">
    <source>
        <dbReference type="ARBA" id="ARBA00023160"/>
    </source>
</evidence>
<comment type="catalytic activity">
    <reaction evidence="9">
        <text>malonyl-[ACP] + acetyl-CoA + H(+) = 3-oxobutanoyl-[ACP] + CO2 + CoA</text>
        <dbReference type="Rhea" id="RHEA:12080"/>
        <dbReference type="Rhea" id="RHEA-COMP:9623"/>
        <dbReference type="Rhea" id="RHEA-COMP:9625"/>
        <dbReference type="ChEBI" id="CHEBI:15378"/>
        <dbReference type="ChEBI" id="CHEBI:16526"/>
        <dbReference type="ChEBI" id="CHEBI:57287"/>
        <dbReference type="ChEBI" id="CHEBI:57288"/>
        <dbReference type="ChEBI" id="CHEBI:78449"/>
        <dbReference type="ChEBI" id="CHEBI:78450"/>
        <dbReference type="EC" id="2.3.1.180"/>
    </reaction>
</comment>
<comment type="similarity">
    <text evidence="1 9">Belongs to the thiolase-like superfamily. FabH family.</text>
</comment>
<dbReference type="SUPFAM" id="SSF53901">
    <property type="entry name" value="Thiolase-like"/>
    <property type="match status" value="1"/>
</dbReference>
<evidence type="ECO:0000313" key="12">
    <source>
        <dbReference type="EMBL" id="OGK04233.1"/>
    </source>
</evidence>
<dbReference type="InterPro" id="IPR013747">
    <property type="entry name" value="ACP_syn_III_C"/>
</dbReference>
<feature type="domain" description="Beta-ketoacyl-[acyl-carrier-protein] synthase III C-terminal" evidence="10">
    <location>
        <begin position="241"/>
        <end position="330"/>
    </location>
</feature>
<dbReference type="CDD" id="cd00830">
    <property type="entry name" value="KAS_III"/>
    <property type="match status" value="1"/>
</dbReference>
<keyword evidence="3 9" id="KW-0444">Lipid biosynthesis</keyword>
<keyword evidence="9" id="KW-0511">Multifunctional enzyme</keyword>
<evidence type="ECO:0000256" key="5">
    <source>
        <dbReference type="ARBA" id="ARBA00022832"/>
    </source>
</evidence>
<feature type="active site" evidence="9">
    <location>
        <position position="287"/>
    </location>
</feature>
<dbReference type="InterPro" id="IPR016039">
    <property type="entry name" value="Thiolase-like"/>
</dbReference>
<comment type="subcellular location">
    <subcellularLocation>
        <location evidence="9">Cytoplasm</location>
    </subcellularLocation>
</comment>
<comment type="subunit">
    <text evidence="9">Homodimer.</text>
</comment>
<dbReference type="PANTHER" id="PTHR34069:SF2">
    <property type="entry name" value="BETA-KETOACYL-[ACYL-CARRIER-PROTEIN] SYNTHASE III"/>
    <property type="match status" value="1"/>
</dbReference>
<keyword evidence="7 9" id="KW-0275">Fatty acid biosynthesis</keyword>
<reference evidence="12 13" key="1">
    <citation type="journal article" date="2016" name="Nat. Commun.">
        <title>Thousands of microbial genomes shed light on interconnected biogeochemical processes in an aquifer system.</title>
        <authorList>
            <person name="Anantharaman K."/>
            <person name="Brown C.T."/>
            <person name="Hug L.A."/>
            <person name="Sharon I."/>
            <person name="Castelle C.J."/>
            <person name="Probst A.J."/>
            <person name="Thomas B.C."/>
            <person name="Singh A."/>
            <person name="Wilkins M.J."/>
            <person name="Karaoz U."/>
            <person name="Brodie E.L."/>
            <person name="Williams K.H."/>
            <person name="Hubbard S.S."/>
            <person name="Banfield J.F."/>
        </authorList>
    </citation>
    <scope>NUCLEOTIDE SEQUENCE [LARGE SCALE GENOMIC DNA]</scope>
</reference>
<feature type="active site" evidence="9">
    <location>
        <position position="257"/>
    </location>
</feature>
<dbReference type="Proteomes" id="UP000179243">
    <property type="component" value="Unassembled WGS sequence"/>
</dbReference>
<evidence type="ECO:0000313" key="13">
    <source>
        <dbReference type="Proteomes" id="UP000179243"/>
    </source>
</evidence>
<dbReference type="NCBIfam" id="NF006829">
    <property type="entry name" value="PRK09352.1"/>
    <property type="match status" value="1"/>
</dbReference>
<dbReference type="AlphaFoldDB" id="A0A1F7FC70"/>
<dbReference type="GO" id="GO:0033818">
    <property type="term" value="F:beta-ketoacyl-acyl-carrier-protein synthase III activity"/>
    <property type="evidence" value="ECO:0007669"/>
    <property type="project" value="UniProtKB-UniRule"/>
</dbReference>
<dbReference type="InterPro" id="IPR004655">
    <property type="entry name" value="FabH"/>
</dbReference>
<evidence type="ECO:0000256" key="9">
    <source>
        <dbReference type="HAMAP-Rule" id="MF_01815"/>
    </source>
</evidence>
<evidence type="ECO:0000259" key="11">
    <source>
        <dbReference type="Pfam" id="PF08545"/>
    </source>
</evidence>
<protein>
    <recommendedName>
        <fullName evidence="9">Beta-ketoacyl-[acyl-carrier-protein] synthase III</fullName>
        <shortName evidence="9">Beta-ketoacyl-ACP synthase III</shortName>
        <shortName evidence="9">KAS III</shortName>
        <ecNumber evidence="9">2.3.1.180</ecNumber>
    </recommendedName>
    <alternativeName>
        <fullName evidence="9">3-oxoacyl-[acyl-carrier-protein] synthase 3</fullName>
    </alternativeName>
    <alternativeName>
        <fullName evidence="9">3-oxoacyl-[acyl-carrier-protein] synthase III</fullName>
    </alternativeName>
</protein>
<keyword evidence="5 9" id="KW-0276">Fatty acid metabolism</keyword>
<comment type="domain">
    <text evidence="9">The last Arg residue of the ACP-binding site is essential for the weak association between ACP/AcpP and FabH.</text>
</comment>
<evidence type="ECO:0000256" key="8">
    <source>
        <dbReference type="ARBA" id="ARBA00023315"/>
    </source>
</evidence>
<comment type="function">
    <text evidence="9">Catalyzes the condensation reaction of fatty acid synthesis by the addition to an acyl acceptor of two carbons from malonyl-ACP. Catalyzes the first condensation reaction which initiates fatty acid synthesis and may therefore play a role in governing the total rate of fatty acid production. Possesses both acetoacetyl-ACP synthase and acetyl transacylase activities. Its substrate specificity determines the biosynthesis of branched-chain and/or straight-chain of fatty acids.</text>
</comment>
<dbReference type="Pfam" id="PF08545">
    <property type="entry name" value="ACP_syn_III"/>
    <property type="match status" value="1"/>
</dbReference>
<evidence type="ECO:0000259" key="10">
    <source>
        <dbReference type="Pfam" id="PF08541"/>
    </source>
</evidence>
<evidence type="ECO:0000256" key="6">
    <source>
        <dbReference type="ARBA" id="ARBA00023098"/>
    </source>
</evidence>
<keyword evidence="6 9" id="KW-0443">Lipid metabolism</keyword>
<name>A0A1F7FC70_UNCRA</name>
<dbReference type="InterPro" id="IPR013751">
    <property type="entry name" value="ACP_syn_III_N"/>
</dbReference>
<feature type="region of interest" description="ACP-binding" evidence="9">
    <location>
        <begin position="258"/>
        <end position="262"/>
    </location>
</feature>
<feature type="active site" evidence="9">
    <location>
        <position position="114"/>
    </location>
</feature>
<gene>
    <name evidence="9" type="primary">fabH</name>
    <name evidence="12" type="ORF">A2519_17890</name>
</gene>
<dbReference type="GO" id="GO:0004315">
    <property type="term" value="F:3-oxoacyl-[acyl-carrier-protein] synthase activity"/>
    <property type="evidence" value="ECO:0007669"/>
    <property type="project" value="InterPro"/>
</dbReference>
<dbReference type="EC" id="2.3.1.180" evidence="9"/>
<comment type="caution">
    <text evidence="12">The sequence shown here is derived from an EMBL/GenBank/DDBJ whole genome shotgun (WGS) entry which is preliminary data.</text>
</comment>
<keyword evidence="4 9" id="KW-0808">Transferase</keyword>
<dbReference type="HAMAP" id="MF_01815">
    <property type="entry name" value="FabH"/>
    <property type="match status" value="1"/>
</dbReference>
<dbReference type="Gene3D" id="3.40.47.10">
    <property type="match status" value="1"/>
</dbReference>
<sequence>MRNVKIAGVGISLPEKVVKNSDLAKIVDTSDEWIVSRTGIRERRIMQEGEMISDHAVCAAKEAITAAGMSVDDLDFIINATFTADFLCPSNACIIQEKLGVTKPIPVFDLAAACSGWVYGVEMANNLIRAGSYATILVIGGDAMSPFIDWTDRSTCVLFGDGVGAAVVTASDQPGGVLAADLGANGKHAGLITISGGGSRLPAYKLQEDPSLRAQYYFKMDGNAVFKIVTRIVVDSIKRVCDRAQVPVEKLDCIVPHQANYRMIDYIARSLKIPEEKIGLTVDKYANSSAGTIPITLYECLKAGKIKQGDHVVFTAFGAGLTYASLLIKWI</sequence>
<evidence type="ECO:0000256" key="4">
    <source>
        <dbReference type="ARBA" id="ARBA00022679"/>
    </source>
</evidence>
<accession>A0A1F7FC70</accession>